<protein>
    <recommendedName>
        <fullName evidence="2">LiaF transmembrane domain-containing protein</fullName>
    </recommendedName>
</protein>
<sequence>MDNNMEQVLDHPIDTNLNSNREKTEIIRSHKVGTITLGASLIFFGILFITKTFTNLLTYEFILKLWPVIFILLGFEILISYMTSKKDRFVYDKGAIFLIILLSMFSICMACAEFLVNYSYRYFY</sequence>
<dbReference type="InterPro" id="IPR054331">
    <property type="entry name" value="LiaF_TM"/>
</dbReference>
<evidence type="ECO:0000313" key="4">
    <source>
        <dbReference type="Proteomes" id="UP000273083"/>
    </source>
</evidence>
<reference evidence="3 4" key="1">
    <citation type="submission" date="2018-11" db="EMBL/GenBank/DDBJ databases">
        <title>Genomic Encyclopedia of Type Strains, Phase IV (KMG-IV): sequencing the most valuable type-strain genomes for metagenomic binning, comparative biology and taxonomic classification.</title>
        <authorList>
            <person name="Goeker M."/>
        </authorList>
    </citation>
    <scope>NUCLEOTIDE SEQUENCE [LARGE SCALE GENOMIC DNA]</scope>
    <source>
        <strain evidence="3 4">DSM 26537</strain>
    </source>
</reference>
<evidence type="ECO:0000259" key="2">
    <source>
        <dbReference type="Pfam" id="PF22570"/>
    </source>
</evidence>
<dbReference type="Proteomes" id="UP000273083">
    <property type="component" value="Unassembled WGS sequence"/>
</dbReference>
<accession>A0A3N1XS26</accession>
<organism evidence="3 4">
    <name type="scientific">Mobilisporobacter senegalensis</name>
    <dbReference type="NCBI Taxonomy" id="1329262"/>
    <lineage>
        <taxon>Bacteria</taxon>
        <taxon>Bacillati</taxon>
        <taxon>Bacillota</taxon>
        <taxon>Clostridia</taxon>
        <taxon>Lachnospirales</taxon>
        <taxon>Lachnospiraceae</taxon>
        <taxon>Mobilisporobacter</taxon>
    </lineage>
</organism>
<proteinExistence type="predicted"/>
<dbReference type="OrthoDB" id="1734554at2"/>
<gene>
    <name evidence="3" type="ORF">EDD66_103374</name>
</gene>
<keyword evidence="4" id="KW-1185">Reference proteome</keyword>
<feature type="domain" description="LiaF transmembrane" evidence="2">
    <location>
        <begin position="37"/>
        <end position="104"/>
    </location>
</feature>
<keyword evidence="1" id="KW-1133">Transmembrane helix</keyword>
<dbReference type="EMBL" id="RJVG01000003">
    <property type="protein sequence ID" value="ROR29436.1"/>
    <property type="molecule type" value="Genomic_DNA"/>
</dbReference>
<name>A0A3N1XS26_9FIRM</name>
<evidence type="ECO:0000256" key="1">
    <source>
        <dbReference type="SAM" id="Phobius"/>
    </source>
</evidence>
<feature type="transmembrane region" description="Helical" evidence="1">
    <location>
        <begin position="95"/>
        <end position="116"/>
    </location>
</feature>
<keyword evidence="1" id="KW-0812">Transmembrane</keyword>
<dbReference type="RefSeq" id="WP_123608871.1">
    <property type="nucleotide sequence ID" value="NZ_RJVG01000003.1"/>
</dbReference>
<feature type="transmembrane region" description="Helical" evidence="1">
    <location>
        <begin position="32"/>
        <end position="49"/>
    </location>
</feature>
<dbReference type="AlphaFoldDB" id="A0A3N1XS26"/>
<feature type="transmembrane region" description="Helical" evidence="1">
    <location>
        <begin position="61"/>
        <end position="83"/>
    </location>
</feature>
<evidence type="ECO:0000313" key="3">
    <source>
        <dbReference type="EMBL" id="ROR29436.1"/>
    </source>
</evidence>
<keyword evidence="1" id="KW-0472">Membrane</keyword>
<dbReference type="Pfam" id="PF22570">
    <property type="entry name" value="LiaF-TM"/>
    <property type="match status" value="1"/>
</dbReference>
<comment type="caution">
    <text evidence="3">The sequence shown here is derived from an EMBL/GenBank/DDBJ whole genome shotgun (WGS) entry which is preliminary data.</text>
</comment>